<dbReference type="Gene3D" id="2.40.110.10">
    <property type="entry name" value="Butyryl-CoA Dehydrogenase, subunit A, domain 2"/>
    <property type="match status" value="1"/>
</dbReference>
<dbReference type="SUPFAM" id="SSF47203">
    <property type="entry name" value="Acyl-CoA dehydrogenase C-terminal domain-like"/>
    <property type="match status" value="1"/>
</dbReference>
<accession>A0A1H2Q9E9</accession>
<feature type="domain" description="Acyl-CoA dehydrogenase/oxidase C-terminal" evidence="6">
    <location>
        <begin position="231"/>
        <end position="372"/>
    </location>
</feature>
<dbReference type="InterPro" id="IPR006091">
    <property type="entry name" value="Acyl-CoA_Oxase/DH_mid-dom"/>
</dbReference>
<dbReference type="Proteomes" id="UP000198534">
    <property type="component" value="Unassembled WGS sequence"/>
</dbReference>
<protein>
    <submittedName>
        <fullName evidence="9">Acyl-CoA dehydrogenase</fullName>
    </submittedName>
</protein>
<dbReference type="Pfam" id="PF02770">
    <property type="entry name" value="Acyl-CoA_dh_M"/>
    <property type="match status" value="1"/>
</dbReference>
<reference evidence="9 10" key="1">
    <citation type="submission" date="2016-10" db="EMBL/GenBank/DDBJ databases">
        <authorList>
            <person name="de Groot N.N."/>
        </authorList>
    </citation>
    <scope>NUCLEOTIDE SEQUENCE [LARGE SCALE GENOMIC DNA]</scope>
    <source>
        <strain evidence="9 10">DSM 45610</strain>
    </source>
</reference>
<proteinExistence type="inferred from homology"/>
<dbReference type="InterPro" id="IPR036250">
    <property type="entry name" value="AcylCo_DH-like_C"/>
</dbReference>
<evidence type="ECO:0000256" key="4">
    <source>
        <dbReference type="ARBA" id="ARBA00022827"/>
    </source>
</evidence>
<dbReference type="InterPro" id="IPR037069">
    <property type="entry name" value="AcylCoA_DH/ox_N_sf"/>
</dbReference>
<dbReference type="Gene3D" id="1.10.540.10">
    <property type="entry name" value="Acyl-CoA dehydrogenase/oxidase, N-terminal domain"/>
    <property type="match status" value="1"/>
</dbReference>
<evidence type="ECO:0000256" key="1">
    <source>
        <dbReference type="ARBA" id="ARBA00001974"/>
    </source>
</evidence>
<comment type="cofactor">
    <cofactor evidence="1 5">
        <name>FAD</name>
        <dbReference type="ChEBI" id="CHEBI:57692"/>
    </cofactor>
</comment>
<feature type="domain" description="Acyl-CoA dehydrogenase/oxidase N-terminal" evidence="8">
    <location>
        <begin position="10"/>
        <end position="117"/>
    </location>
</feature>
<sequence>MRGHLARSHQEPYREFVDFVNTYVEPYANRWDIEQGIPQDVIRRCAEKGFLGATIPREYRGQGWDYLTYGAFTEAIGRGSISLSGLFNVHTMVMESILKWGSEEQKAYWLPMLASGEKVGALAMTEPGAGSDLMMMQTTYQQQGDRFILNGQKKWITFGAAADVLLVFGKLAGEEPIACLVPKDSPGLTITPIPDMLGFKASYLATLEFNNVEVPAANMIGRPGFAISYLAPYALEFGRISIAFASLGLLRACIELCGAHVMDRKTFGTNLIDQGMISHMITDMGVDLEAATLLCLEAVKAKDGHSPDATEKIMVAKYFSSRAGARHSTNAVQMMGALGCNEHHSVSRYYRDAKTMEIVEGSNQIHQLLLGKGFAKRAKRAMRTSEKAKGVQQRV</sequence>
<gene>
    <name evidence="9" type="ORF">SAMN05444487_101152</name>
</gene>
<dbReference type="EMBL" id="FNNQ01000001">
    <property type="protein sequence ID" value="SDW03887.1"/>
    <property type="molecule type" value="Genomic_DNA"/>
</dbReference>
<evidence type="ECO:0000313" key="10">
    <source>
        <dbReference type="Proteomes" id="UP000198534"/>
    </source>
</evidence>
<evidence type="ECO:0000256" key="2">
    <source>
        <dbReference type="ARBA" id="ARBA00009347"/>
    </source>
</evidence>
<keyword evidence="10" id="KW-1185">Reference proteome</keyword>
<dbReference type="RefSeq" id="WP_091734696.1">
    <property type="nucleotide sequence ID" value="NZ_FNNQ01000001.1"/>
</dbReference>
<keyword evidence="5" id="KW-0560">Oxidoreductase</keyword>
<dbReference type="SUPFAM" id="SSF56645">
    <property type="entry name" value="Acyl-CoA dehydrogenase NM domain-like"/>
    <property type="match status" value="1"/>
</dbReference>
<name>A0A1H2Q9E9_9BACL</name>
<comment type="similarity">
    <text evidence="2 5">Belongs to the acyl-CoA dehydrogenase family.</text>
</comment>
<dbReference type="AlphaFoldDB" id="A0A1H2Q9E9"/>
<evidence type="ECO:0000259" key="6">
    <source>
        <dbReference type="Pfam" id="PF00441"/>
    </source>
</evidence>
<dbReference type="InterPro" id="IPR009075">
    <property type="entry name" value="AcylCo_DH/oxidase_C"/>
</dbReference>
<dbReference type="InterPro" id="IPR013786">
    <property type="entry name" value="AcylCoA_DH/ox_N"/>
</dbReference>
<keyword evidence="4 5" id="KW-0274">FAD</keyword>
<evidence type="ECO:0000256" key="5">
    <source>
        <dbReference type="RuleBase" id="RU362125"/>
    </source>
</evidence>
<evidence type="ECO:0000259" key="7">
    <source>
        <dbReference type="Pfam" id="PF02770"/>
    </source>
</evidence>
<evidence type="ECO:0000259" key="8">
    <source>
        <dbReference type="Pfam" id="PF02771"/>
    </source>
</evidence>
<dbReference type="Pfam" id="PF02771">
    <property type="entry name" value="Acyl-CoA_dh_N"/>
    <property type="match status" value="1"/>
</dbReference>
<dbReference type="GO" id="GO:0003995">
    <property type="term" value="F:acyl-CoA dehydrogenase activity"/>
    <property type="evidence" value="ECO:0007669"/>
    <property type="project" value="TreeGrafter"/>
</dbReference>
<evidence type="ECO:0000313" key="9">
    <source>
        <dbReference type="EMBL" id="SDW03887.1"/>
    </source>
</evidence>
<dbReference type="GO" id="GO:0050660">
    <property type="term" value="F:flavin adenine dinucleotide binding"/>
    <property type="evidence" value="ECO:0007669"/>
    <property type="project" value="InterPro"/>
</dbReference>
<keyword evidence="3 5" id="KW-0285">Flavoprotein</keyword>
<dbReference type="PANTHER" id="PTHR43884:SF12">
    <property type="entry name" value="ISOVALERYL-COA DEHYDROGENASE, MITOCHONDRIAL-RELATED"/>
    <property type="match status" value="1"/>
</dbReference>
<evidence type="ECO:0000256" key="3">
    <source>
        <dbReference type="ARBA" id="ARBA00022630"/>
    </source>
</evidence>
<dbReference type="OrthoDB" id="9802447at2"/>
<dbReference type="STRING" id="1048340.SAMN05444487_101152"/>
<dbReference type="Pfam" id="PF00441">
    <property type="entry name" value="Acyl-CoA_dh_1"/>
    <property type="match status" value="1"/>
</dbReference>
<dbReference type="PANTHER" id="PTHR43884">
    <property type="entry name" value="ACYL-COA DEHYDROGENASE"/>
    <property type="match status" value="1"/>
</dbReference>
<dbReference type="Gene3D" id="1.20.140.10">
    <property type="entry name" value="Butyryl-CoA Dehydrogenase, subunit A, domain 3"/>
    <property type="match status" value="1"/>
</dbReference>
<dbReference type="InterPro" id="IPR046373">
    <property type="entry name" value="Acyl-CoA_Oxase/DH_mid-dom_sf"/>
</dbReference>
<dbReference type="InterPro" id="IPR009100">
    <property type="entry name" value="AcylCoA_DH/oxidase_NM_dom_sf"/>
</dbReference>
<organism evidence="9 10">
    <name type="scientific">Marininema mesophilum</name>
    <dbReference type="NCBI Taxonomy" id="1048340"/>
    <lineage>
        <taxon>Bacteria</taxon>
        <taxon>Bacillati</taxon>
        <taxon>Bacillota</taxon>
        <taxon>Bacilli</taxon>
        <taxon>Bacillales</taxon>
        <taxon>Thermoactinomycetaceae</taxon>
        <taxon>Marininema</taxon>
    </lineage>
</organism>
<feature type="domain" description="Acyl-CoA oxidase/dehydrogenase middle" evidence="7">
    <location>
        <begin position="121"/>
        <end position="212"/>
    </location>
</feature>